<dbReference type="RefSeq" id="WP_254169593.1">
    <property type="nucleotide sequence ID" value="NZ_JAHESF010000051.1"/>
</dbReference>
<dbReference type="Proteomes" id="UP001319200">
    <property type="component" value="Unassembled WGS sequence"/>
</dbReference>
<evidence type="ECO:0000256" key="1">
    <source>
        <dbReference type="ARBA" id="ARBA00000083"/>
    </source>
</evidence>
<comment type="catalytic activity">
    <reaction evidence="1 9">
        <text>UDP-alpha-D-glucose = UDP-alpha-D-galactose</text>
        <dbReference type="Rhea" id="RHEA:22168"/>
        <dbReference type="ChEBI" id="CHEBI:58885"/>
        <dbReference type="ChEBI" id="CHEBI:66914"/>
        <dbReference type="EC" id="5.1.3.2"/>
    </reaction>
</comment>
<comment type="cofactor">
    <cofactor evidence="2 9">
        <name>NAD(+)</name>
        <dbReference type="ChEBI" id="CHEBI:57540"/>
    </cofactor>
</comment>
<keyword evidence="8 9" id="KW-0413">Isomerase</keyword>
<dbReference type="PANTHER" id="PTHR43725:SF47">
    <property type="entry name" value="UDP-GLUCOSE 4-EPIMERASE"/>
    <property type="match status" value="1"/>
</dbReference>
<proteinExistence type="inferred from homology"/>
<dbReference type="SUPFAM" id="SSF51735">
    <property type="entry name" value="NAD(P)-binding Rossmann-fold domains"/>
    <property type="match status" value="1"/>
</dbReference>
<keyword evidence="7 9" id="KW-0520">NAD</keyword>
<evidence type="ECO:0000256" key="8">
    <source>
        <dbReference type="ARBA" id="ARBA00023235"/>
    </source>
</evidence>
<evidence type="ECO:0000256" key="6">
    <source>
        <dbReference type="ARBA" id="ARBA00018569"/>
    </source>
</evidence>
<dbReference type="Gene3D" id="3.40.50.720">
    <property type="entry name" value="NAD(P)-binding Rossmann-like Domain"/>
    <property type="match status" value="1"/>
</dbReference>
<sequence length="339" mass="37788">MKKILVTGGAGYIGAHTAVELMNAGYETVLIDNFSKSNRTLLEGIEKITGKKVSFYEGDCLDEVFLQNVFKSHGPFSCVMHFAAYKSVGESVQDPLGYYRNNIQSLVTLLQVMKQNNVKDIVFSSSCTVYGQPDHIPVDENTPFKRAESPYGATKQMCERVLEDAFITGFKVISLRYFNPIGAHPSAWIGELPIGPPNNLVPYITQTAIGIREKLTVFGSDYNTPDGTCIRDFIHVVDLALAHIKAMEYLNKVSEPTHYQTLNLGTGLGVSVMQLINQFIEVTKVKLPYVMGPRRPGDVEKVYADPAKANRLIEWKTKYSVADALLHAWQWEKKLAGRS</sequence>
<accession>A0AAP2DQX1</accession>
<name>A0AAP2DQX1_9BACT</name>
<dbReference type="InterPro" id="IPR016040">
    <property type="entry name" value="NAD(P)-bd_dom"/>
</dbReference>
<comment type="pathway">
    <text evidence="3 9">Carbohydrate metabolism; galactose metabolism.</text>
</comment>
<comment type="subunit">
    <text evidence="9">Homodimer.</text>
</comment>
<dbReference type="AlphaFoldDB" id="A0AAP2DQX1"/>
<dbReference type="Gene3D" id="3.90.25.10">
    <property type="entry name" value="UDP-galactose 4-epimerase, domain 1"/>
    <property type="match status" value="1"/>
</dbReference>
<evidence type="ECO:0000256" key="5">
    <source>
        <dbReference type="ARBA" id="ARBA00013189"/>
    </source>
</evidence>
<reference evidence="11 12" key="1">
    <citation type="submission" date="2021-05" db="EMBL/GenBank/DDBJ databases">
        <title>A Polyphasic approach of four new species of the genus Ohtaekwangia: Ohtaekwangia histidinii sp. nov., Ohtaekwangia cretensis sp. nov., Ohtaekwangia indiensis sp. nov., Ohtaekwangia reichenbachii sp. nov. from diverse environment.</title>
        <authorList>
            <person name="Octaviana S."/>
        </authorList>
    </citation>
    <scope>NUCLEOTIDE SEQUENCE [LARGE SCALE GENOMIC DNA]</scope>
    <source>
        <strain evidence="11 12">PWU4</strain>
    </source>
</reference>
<keyword evidence="12" id="KW-1185">Reference proteome</keyword>
<dbReference type="GO" id="GO:0006012">
    <property type="term" value="P:galactose metabolic process"/>
    <property type="evidence" value="ECO:0007669"/>
    <property type="project" value="InterPro"/>
</dbReference>
<evidence type="ECO:0000313" key="11">
    <source>
        <dbReference type="EMBL" id="MBT1700905.1"/>
    </source>
</evidence>
<dbReference type="InterPro" id="IPR005886">
    <property type="entry name" value="UDP_G4E"/>
</dbReference>
<dbReference type="EMBL" id="JAHESF010000051">
    <property type="protein sequence ID" value="MBT1700905.1"/>
    <property type="molecule type" value="Genomic_DNA"/>
</dbReference>
<evidence type="ECO:0000256" key="2">
    <source>
        <dbReference type="ARBA" id="ARBA00001911"/>
    </source>
</evidence>
<dbReference type="NCBIfam" id="TIGR01179">
    <property type="entry name" value="galE"/>
    <property type="match status" value="1"/>
</dbReference>
<gene>
    <name evidence="11" type="primary">galE</name>
    <name evidence="11" type="ORF">KK083_28695</name>
</gene>
<evidence type="ECO:0000256" key="9">
    <source>
        <dbReference type="RuleBase" id="RU366046"/>
    </source>
</evidence>
<evidence type="ECO:0000259" key="10">
    <source>
        <dbReference type="Pfam" id="PF16363"/>
    </source>
</evidence>
<dbReference type="GO" id="GO:0003978">
    <property type="term" value="F:UDP-glucose 4-epimerase activity"/>
    <property type="evidence" value="ECO:0007669"/>
    <property type="project" value="UniProtKB-UniRule"/>
</dbReference>
<dbReference type="EC" id="5.1.3.2" evidence="5 9"/>
<evidence type="ECO:0000256" key="4">
    <source>
        <dbReference type="ARBA" id="ARBA00007637"/>
    </source>
</evidence>
<comment type="similarity">
    <text evidence="4 9">Belongs to the NAD(P)-dependent epimerase/dehydratase family.</text>
</comment>
<keyword evidence="9" id="KW-0119">Carbohydrate metabolism</keyword>
<comment type="caution">
    <text evidence="11">The sequence shown here is derived from an EMBL/GenBank/DDBJ whole genome shotgun (WGS) entry which is preliminary data.</text>
</comment>
<protein>
    <recommendedName>
        <fullName evidence="6 9">UDP-glucose 4-epimerase</fullName>
        <ecNumber evidence="5 9">5.1.3.2</ecNumber>
    </recommendedName>
</protein>
<dbReference type="GO" id="GO:0005829">
    <property type="term" value="C:cytosol"/>
    <property type="evidence" value="ECO:0007669"/>
    <property type="project" value="TreeGrafter"/>
</dbReference>
<dbReference type="Pfam" id="PF16363">
    <property type="entry name" value="GDP_Man_Dehyd"/>
    <property type="match status" value="1"/>
</dbReference>
<dbReference type="PANTHER" id="PTHR43725">
    <property type="entry name" value="UDP-GLUCOSE 4-EPIMERASE"/>
    <property type="match status" value="1"/>
</dbReference>
<evidence type="ECO:0000256" key="3">
    <source>
        <dbReference type="ARBA" id="ARBA00004947"/>
    </source>
</evidence>
<dbReference type="CDD" id="cd05247">
    <property type="entry name" value="UDP_G4E_1_SDR_e"/>
    <property type="match status" value="1"/>
</dbReference>
<dbReference type="InterPro" id="IPR036291">
    <property type="entry name" value="NAD(P)-bd_dom_sf"/>
</dbReference>
<organism evidence="11 12">
    <name type="scientific">Chryseosolibacter histidini</name>
    <dbReference type="NCBI Taxonomy" id="2782349"/>
    <lineage>
        <taxon>Bacteria</taxon>
        <taxon>Pseudomonadati</taxon>
        <taxon>Bacteroidota</taxon>
        <taxon>Cytophagia</taxon>
        <taxon>Cytophagales</taxon>
        <taxon>Chryseotaleaceae</taxon>
        <taxon>Chryseosolibacter</taxon>
    </lineage>
</organism>
<evidence type="ECO:0000256" key="7">
    <source>
        <dbReference type="ARBA" id="ARBA00023027"/>
    </source>
</evidence>
<feature type="domain" description="NAD(P)-binding" evidence="10">
    <location>
        <begin position="5"/>
        <end position="323"/>
    </location>
</feature>
<evidence type="ECO:0000313" key="12">
    <source>
        <dbReference type="Proteomes" id="UP001319200"/>
    </source>
</evidence>